<evidence type="ECO:0000313" key="3">
    <source>
        <dbReference type="Proteomes" id="UP000035904"/>
    </source>
</evidence>
<feature type="domain" description="ATPase AAA-3" evidence="1">
    <location>
        <begin position="34"/>
        <end position="84"/>
    </location>
</feature>
<name>A0A0J1I602_BACAN</name>
<dbReference type="GO" id="GO:0016887">
    <property type="term" value="F:ATP hydrolysis activity"/>
    <property type="evidence" value="ECO:0007669"/>
    <property type="project" value="InterPro"/>
</dbReference>
<dbReference type="EMBL" id="LDPG01000001">
    <property type="protein sequence ID" value="KLV21386.1"/>
    <property type="molecule type" value="Genomic_DNA"/>
</dbReference>
<reference evidence="2 3" key="1">
    <citation type="submission" date="2015-05" db="EMBL/GenBank/DDBJ databases">
        <title>Whole genome sequence and identification of bacterial endophytes from Costus igneus.</title>
        <authorList>
            <person name="Lee Y.P."/>
            <person name="Gan H.M."/>
            <person name="Eng W."/>
            <person name="Wheatley M.S."/>
            <person name="Caraballo A."/>
            <person name="Polter S."/>
            <person name="Savka M.A."/>
            <person name="Hudson A.O."/>
        </authorList>
    </citation>
    <scope>NUCLEOTIDE SEQUENCE [LARGE SCALE GENOMIC DNA]</scope>
    <source>
        <strain evidence="2 3">RIT375</strain>
    </source>
</reference>
<dbReference type="InterPro" id="IPR027417">
    <property type="entry name" value="P-loop_NTPase"/>
</dbReference>
<organism evidence="2 3">
    <name type="scientific">Bacillus anthracis</name>
    <name type="common">anthrax bacterium</name>
    <dbReference type="NCBI Taxonomy" id="1392"/>
    <lineage>
        <taxon>Bacteria</taxon>
        <taxon>Bacillati</taxon>
        <taxon>Bacillota</taxon>
        <taxon>Bacilli</taxon>
        <taxon>Bacillales</taxon>
        <taxon>Bacillaceae</taxon>
        <taxon>Bacillus</taxon>
        <taxon>Bacillus cereus group</taxon>
    </lineage>
</organism>
<protein>
    <submittedName>
        <fullName evidence="2">Magnesium chelatase</fullName>
    </submittedName>
</protein>
<dbReference type="InterPro" id="IPR050764">
    <property type="entry name" value="CbbQ/NirQ/NorQ/GpvN"/>
</dbReference>
<accession>A0A0J1I602</accession>
<gene>
    <name evidence="2" type="ORF">ABW01_03660</name>
</gene>
<dbReference type="Pfam" id="PF07726">
    <property type="entry name" value="AAA_3"/>
    <property type="match status" value="1"/>
</dbReference>
<dbReference type="PANTHER" id="PTHR42759:SF5">
    <property type="entry name" value="METHANOL DEHYDROGENASE REGULATOR"/>
    <property type="match status" value="1"/>
</dbReference>
<dbReference type="Gene3D" id="3.40.50.300">
    <property type="entry name" value="P-loop containing nucleotide triphosphate hydrolases"/>
    <property type="match status" value="1"/>
</dbReference>
<dbReference type="SUPFAM" id="SSF52540">
    <property type="entry name" value="P-loop containing nucleoside triphosphate hydrolases"/>
    <property type="match status" value="1"/>
</dbReference>
<proteinExistence type="predicted"/>
<dbReference type="Gene3D" id="1.10.8.80">
    <property type="entry name" value="Magnesium chelatase subunit I, C-Terminal domain"/>
    <property type="match status" value="1"/>
</dbReference>
<dbReference type="InterPro" id="IPR011703">
    <property type="entry name" value="ATPase_AAA-3"/>
</dbReference>
<dbReference type="RefSeq" id="WP_001989010.1">
    <property type="nucleotide sequence ID" value="NZ_LDPG01000001.1"/>
</dbReference>
<sequence>MDILKAVKNNIAQIIVGNEAAIELVMIALVANGHILLEDVPGTGKTSLAKSLARSIDGKFQRLQFTSDTLPGDVILAFMRAAQSRALLNGRSYCTPEDFRFLAKPVCSHRLTLTIEGEMKTTKTQVIQEILETVSAPVESV</sequence>
<dbReference type="PANTHER" id="PTHR42759">
    <property type="entry name" value="MOXR FAMILY PROTEIN"/>
    <property type="match status" value="1"/>
</dbReference>
<dbReference type="GO" id="GO:0005524">
    <property type="term" value="F:ATP binding"/>
    <property type="evidence" value="ECO:0007669"/>
    <property type="project" value="InterPro"/>
</dbReference>
<dbReference type="Proteomes" id="UP000035904">
    <property type="component" value="Unassembled WGS sequence"/>
</dbReference>
<comment type="caution">
    <text evidence="2">The sequence shown here is derived from an EMBL/GenBank/DDBJ whole genome shotgun (WGS) entry which is preliminary data.</text>
</comment>
<dbReference type="AlphaFoldDB" id="A0A0J1I602"/>
<dbReference type="PATRIC" id="fig|1392.242.peg.764"/>
<evidence type="ECO:0000259" key="1">
    <source>
        <dbReference type="Pfam" id="PF07726"/>
    </source>
</evidence>
<evidence type="ECO:0000313" key="2">
    <source>
        <dbReference type="EMBL" id="KLV21386.1"/>
    </source>
</evidence>